<evidence type="ECO:0000313" key="2">
    <source>
        <dbReference type="Proteomes" id="UP000464658"/>
    </source>
</evidence>
<proteinExistence type="predicted"/>
<dbReference type="AlphaFoldDB" id="A0A5S9M977"/>
<dbReference type="EMBL" id="AP021906">
    <property type="protein sequence ID" value="BBP88499.1"/>
    <property type="molecule type" value="Genomic_DNA"/>
</dbReference>
<dbReference type="Gene3D" id="3.40.190.10">
    <property type="entry name" value="Periplasmic binding protein-like II"/>
    <property type="match status" value="1"/>
</dbReference>
<dbReference type="SUPFAM" id="SSF53850">
    <property type="entry name" value="Periplasmic binding protein-like II"/>
    <property type="match status" value="1"/>
</dbReference>
<dbReference type="Gene3D" id="3.10.105.10">
    <property type="entry name" value="Dipeptide-binding Protein, Domain 3"/>
    <property type="match status" value="1"/>
</dbReference>
<reference evidence="1 2" key="1">
    <citation type="submission" date="2019-12" db="EMBL/GenBank/DDBJ databases">
        <title>Full genome sequence of a Bacillus safensis strain isolated from commercially available natto in Indonesia.</title>
        <authorList>
            <person name="Yoshida M."/>
            <person name="Uomi M."/>
            <person name="Waturangi D."/>
            <person name="Ekaputri J.J."/>
            <person name="Setiamarga D.H.E."/>
        </authorList>
    </citation>
    <scope>NUCLEOTIDE SEQUENCE [LARGE SCALE GENOMIC DNA]</scope>
    <source>
        <strain evidence="1 2">IDN1</strain>
    </source>
</reference>
<gene>
    <name evidence="1" type="ORF">BsIDN1_21170</name>
</gene>
<accession>A0A5S9M977</accession>
<organism evidence="1 2">
    <name type="scientific">Bacillus safensis</name>
    <dbReference type="NCBI Taxonomy" id="561879"/>
    <lineage>
        <taxon>Bacteria</taxon>
        <taxon>Bacillati</taxon>
        <taxon>Bacillota</taxon>
        <taxon>Bacilli</taxon>
        <taxon>Bacillales</taxon>
        <taxon>Bacillaceae</taxon>
        <taxon>Bacillus</taxon>
    </lineage>
</organism>
<dbReference type="Proteomes" id="UP000464658">
    <property type="component" value="Chromosome"/>
</dbReference>
<sequence length="51" mass="5952">MLKKAEEIIINDMPIAPIYFYTQLWVQDPKLKGVVVSGLGDVQYKWAHFEK</sequence>
<protein>
    <recommendedName>
        <fullName evidence="3">Solute-binding protein family 5 domain-containing protein</fullName>
    </recommendedName>
</protein>
<evidence type="ECO:0000313" key="1">
    <source>
        <dbReference type="EMBL" id="BBP88499.1"/>
    </source>
</evidence>
<evidence type="ECO:0008006" key="3">
    <source>
        <dbReference type="Google" id="ProtNLM"/>
    </source>
</evidence>
<name>A0A5S9M977_BACIA</name>